<feature type="compositionally biased region" description="Polar residues" evidence="1">
    <location>
        <begin position="139"/>
        <end position="151"/>
    </location>
</feature>
<gene>
    <name evidence="2" type="ORF">BJ085DRAFT_38697</name>
</gene>
<dbReference type="Proteomes" id="UP000268162">
    <property type="component" value="Unassembled WGS sequence"/>
</dbReference>
<dbReference type="STRING" id="215637.A0A4P9ZKZ2"/>
<feature type="region of interest" description="Disordered" evidence="1">
    <location>
        <begin position="51"/>
        <end position="165"/>
    </location>
</feature>
<feature type="compositionally biased region" description="Polar residues" evidence="1">
    <location>
        <begin position="577"/>
        <end position="608"/>
    </location>
</feature>
<dbReference type="AlphaFoldDB" id="A0A4P9ZKZ2"/>
<evidence type="ECO:0000256" key="1">
    <source>
        <dbReference type="SAM" id="MobiDB-lite"/>
    </source>
</evidence>
<feature type="compositionally biased region" description="Basic and acidic residues" evidence="1">
    <location>
        <begin position="156"/>
        <end position="165"/>
    </location>
</feature>
<dbReference type="EMBL" id="ML004150">
    <property type="protein sequence ID" value="RKP33242.1"/>
    <property type="molecule type" value="Genomic_DNA"/>
</dbReference>
<dbReference type="GO" id="GO:0007051">
    <property type="term" value="P:spindle organization"/>
    <property type="evidence" value="ECO:0007669"/>
    <property type="project" value="InterPro"/>
</dbReference>
<sequence>MASYISERDAHVRTASLNALVQVFLQMGEPIYSLIGRLNDKDRTLLEEKFKRTKLPPGLAPPPSTSAPVASRRLATPGESRLARAPPSRASGLPAPGSMGDRPSSRIGQLRTRPQSIHLGSLPGGPEARLSHPEVHPPNSATLPSGRSYSGSAAGPDDHPGLLNRRKDFSLDLDQLNLPKIATLPQRGARAPLESGGSLTHRTRPASVYADSATGPSAPPTGGSQTYMLDVILAQITSPDVDESIEALKYLERQCTPQAIHELLPQINSFVNALALQLGLAFTLPPAMPPTFDAMPTAAAAAYSTSKSNFSISQFRLCKRVIHCCMQLFQMSDVGKVVETASLETLLFQILKRLLDPRLSAGEDNKHLTRAMNVLVMHILDNGDRNRVYNALFSILGKACADLPVDSDPRAEEHGMFADLTMKCVWKLSKRLREDLGKDLIRFDEFLATVNDFFVRWPEAFWQQRTLDKILFTDMPYRTVKSILYDLASVRGTDLLNHLGRIENHEHSPLYRYLQSILQLPDPSARPKPLSPHSNPSSGGLSLPVGLTGPVAPVSMPSVSDSLGHLRTRLQMAVQDANSNSTQLGGSHNTGTLDRSRPTSMYADSQRSAPDDSAELARARSPEAYKRNLQQWQERLGYRSNHPTLGAPPRLNHPSTLGCPFDRVFTTLFDGFIACYPSQLNPAAGIGNFRGIHGSAASGIQPIGPPVTTHVACPGPYRGGSSGPPRQNEKHVREPSILNVAQRSFLLV</sequence>
<feature type="region of interest" description="Disordered" evidence="1">
    <location>
        <begin position="522"/>
        <end position="546"/>
    </location>
</feature>
<organism evidence="2 3">
    <name type="scientific">Dimargaris cristalligena</name>
    <dbReference type="NCBI Taxonomy" id="215637"/>
    <lineage>
        <taxon>Eukaryota</taxon>
        <taxon>Fungi</taxon>
        <taxon>Fungi incertae sedis</taxon>
        <taxon>Zoopagomycota</taxon>
        <taxon>Kickxellomycotina</taxon>
        <taxon>Dimargaritomycetes</taxon>
        <taxon>Dimargaritales</taxon>
        <taxon>Dimargaritaceae</taxon>
        <taxon>Dimargaris</taxon>
    </lineage>
</organism>
<dbReference type="PANTHER" id="PTHR12609">
    <property type="entry name" value="MICROTUBULE ASSOCIATED PROTEIN XMAP215"/>
    <property type="match status" value="1"/>
</dbReference>
<evidence type="ECO:0008006" key="4">
    <source>
        <dbReference type="Google" id="ProtNLM"/>
    </source>
</evidence>
<dbReference type="GO" id="GO:0061863">
    <property type="term" value="F:microtubule plus end polymerase"/>
    <property type="evidence" value="ECO:0007669"/>
    <property type="project" value="InterPro"/>
</dbReference>
<evidence type="ECO:0000313" key="3">
    <source>
        <dbReference type="Proteomes" id="UP000268162"/>
    </source>
</evidence>
<dbReference type="GO" id="GO:0030951">
    <property type="term" value="P:establishment or maintenance of microtubule cytoskeleton polarity"/>
    <property type="evidence" value="ECO:0007669"/>
    <property type="project" value="InterPro"/>
</dbReference>
<keyword evidence="3" id="KW-1185">Reference proteome</keyword>
<feature type="region of interest" description="Disordered" evidence="1">
    <location>
        <begin position="577"/>
        <end position="624"/>
    </location>
</feature>
<proteinExistence type="predicted"/>
<feature type="compositionally biased region" description="Basic and acidic residues" evidence="1">
    <location>
        <begin position="615"/>
        <end position="624"/>
    </location>
</feature>
<dbReference type="GO" id="GO:0051010">
    <property type="term" value="F:microtubule plus-end binding"/>
    <property type="evidence" value="ECO:0007669"/>
    <property type="project" value="InterPro"/>
</dbReference>
<feature type="region of interest" description="Disordered" evidence="1">
    <location>
        <begin position="190"/>
        <end position="222"/>
    </location>
</feature>
<reference evidence="3" key="1">
    <citation type="journal article" date="2018" name="Nat. Microbiol.">
        <title>Leveraging single-cell genomics to expand the fungal tree of life.</title>
        <authorList>
            <person name="Ahrendt S.R."/>
            <person name="Quandt C.A."/>
            <person name="Ciobanu D."/>
            <person name="Clum A."/>
            <person name="Salamov A."/>
            <person name="Andreopoulos B."/>
            <person name="Cheng J.F."/>
            <person name="Woyke T."/>
            <person name="Pelin A."/>
            <person name="Henrissat B."/>
            <person name="Reynolds N.K."/>
            <person name="Benny G.L."/>
            <person name="Smith M.E."/>
            <person name="James T.Y."/>
            <person name="Grigoriev I.V."/>
        </authorList>
    </citation>
    <scope>NUCLEOTIDE SEQUENCE [LARGE SCALE GENOMIC DNA]</scope>
    <source>
        <strain evidence="3">RSA 468</strain>
    </source>
</reference>
<accession>A0A4P9ZKZ2</accession>
<dbReference type="InterPro" id="IPR045110">
    <property type="entry name" value="XMAP215"/>
</dbReference>
<dbReference type="InterPro" id="IPR011989">
    <property type="entry name" value="ARM-like"/>
</dbReference>
<name>A0A4P9ZKZ2_9FUNG</name>
<protein>
    <recommendedName>
        <fullName evidence="4">Armadillo-type protein</fullName>
    </recommendedName>
</protein>
<dbReference type="Gene3D" id="1.25.10.10">
    <property type="entry name" value="Leucine-rich Repeat Variant"/>
    <property type="match status" value="1"/>
</dbReference>
<dbReference type="GO" id="GO:0046785">
    <property type="term" value="P:microtubule polymerization"/>
    <property type="evidence" value="ECO:0007669"/>
    <property type="project" value="InterPro"/>
</dbReference>
<evidence type="ECO:0000313" key="2">
    <source>
        <dbReference type="EMBL" id="RKP33242.1"/>
    </source>
</evidence>